<dbReference type="EMBL" id="OX459959">
    <property type="protein sequence ID" value="CAI9164836.1"/>
    <property type="molecule type" value="Genomic_DNA"/>
</dbReference>
<reference evidence="2" key="1">
    <citation type="submission" date="2023-04" db="EMBL/GenBank/DDBJ databases">
        <authorList>
            <consortium name="ELIXIR-Norway"/>
        </authorList>
    </citation>
    <scope>NUCLEOTIDE SEQUENCE [LARGE SCALE GENOMIC DNA]</scope>
</reference>
<evidence type="ECO:0000256" key="1">
    <source>
        <dbReference type="SAM" id="MobiDB-lite"/>
    </source>
</evidence>
<organism evidence="2 3">
    <name type="scientific">Rangifer tarandus platyrhynchus</name>
    <name type="common">Svalbard reindeer</name>
    <dbReference type="NCBI Taxonomy" id="3082113"/>
    <lineage>
        <taxon>Eukaryota</taxon>
        <taxon>Metazoa</taxon>
        <taxon>Chordata</taxon>
        <taxon>Craniata</taxon>
        <taxon>Vertebrata</taxon>
        <taxon>Euteleostomi</taxon>
        <taxon>Mammalia</taxon>
        <taxon>Eutheria</taxon>
        <taxon>Laurasiatheria</taxon>
        <taxon>Artiodactyla</taxon>
        <taxon>Ruminantia</taxon>
        <taxon>Pecora</taxon>
        <taxon>Cervidae</taxon>
        <taxon>Odocoileinae</taxon>
        <taxon>Rangifer</taxon>
    </lineage>
</organism>
<proteinExistence type="predicted"/>
<evidence type="ECO:0000313" key="3">
    <source>
        <dbReference type="Proteomes" id="UP001176941"/>
    </source>
</evidence>
<protein>
    <submittedName>
        <fullName evidence="2">Uncharacterized protein</fullName>
    </submittedName>
</protein>
<keyword evidence="3" id="KW-1185">Reference proteome</keyword>
<dbReference type="Proteomes" id="UP001176941">
    <property type="component" value="Chromosome 23"/>
</dbReference>
<feature type="region of interest" description="Disordered" evidence="1">
    <location>
        <begin position="67"/>
        <end position="99"/>
    </location>
</feature>
<evidence type="ECO:0000313" key="2">
    <source>
        <dbReference type="EMBL" id="CAI9164836.1"/>
    </source>
</evidence>
<feature type="compositionally biased region" description="Low complexity" evidence="1">
    <location>
        <begin position="27"/>
        <end position="43"/>
    </location>
</feature>
<name>A0ABN8YY53_RANTA</name>
<feature type="region of interest" description="Disordered" evidence="1">
    <location>
        <begin position="1"/>
        <end position="44"/>
    </location>
</feature>
<gene>
    <name evidence="2" type="ORF">MRATA1EN1_LOCUS13798</name>
</gene>
<sequence length="99" mass="10059">MPAEPGLVSGLASPPQPPRKARGVQTAPGRAAAPLGGRAGSAATDTPCVLRASRLQAELTRDARVQTVTQNQTKRASPLRCKCPGGQRGAFAAAPAHPV</sequence>
<accession>A0ABN8YY53</accession>